<evidence type="ECO:0000256" key="1">
    <source>
        <dbReference type="ARBA" id="ARBA00006754"/>
    </source>
</evidence>
<dbReference type="InterPro" id="IPR012914">
    <property type="entry name" value="PucR_dom"/>
</dbReference>
<dbReference type="InterPro" id="IPR042070">
    <property type="entry name" value="PucR_C-HTH_sf"/>
</dbReference>
<dbReference type="Pfam" id="PF07905">
    <property type="entry name" value="PucR"/>
    <property type="match status" value="1"/>
</dbReference>
<dbReference type="Pfam" id="PF17853">
    <property type="entry name" value="GGDEF_2"/>
    <property type="match status" value="1"/>
</dbReference>
<protein>
    <submittedName>
        <fullName evidence="5">PucR family transcriptional regulator ligand-binding domain-containing protein</fullName>
    </submittedName>
</protein>
<dbReference type="InterPro" id="IPR025736">
    <property type="entry name" value="PucR_C-HTH_dom"/>
</dbReference>
<evidence type="ECO:0000259" key="3">
    <source>
        <dbReference type="Pfam" id="PF13556"/>
    </source>
</evidence>
<name>A0ABV5AC32_9BACL</name>
<sequence>MHLTVRNVMDLEVMNAARVLTDSALLDQRAVKSVSVIEIPVEDFVREHEFVLTTGVGCSENPRLALEFVSDVINCGAAALAIATGRHILEIPDEVVSLAAKHQFPLIEVPWETRFADITSDVLAALNNTRESILKESEEIQGQLLSLILNSSDLADIANFIYDKLTYPILIIDRQGKLIARSNHSESLYTEWKQSDKFRFHPFHVTSDRDFPASNQQLVHRVGTHRFLKVSIRSSSEVLGYFITSIPRGMPLNTFFPIEKAYILEHASTAAALTFLRSHMIQSTESRLRTNFIWNLANGEIRSWDVILSQAESFGYNIAESHVCLIAHIENLQRVFHQSVRDVSFDNWVETTLTQLEECVRDAGEADHYNLLVTYHDDELIIFYGRPEDGGPDTPLNALIDILEACISERIEGLLFSWGIGNFHEGADAFQQSYTQARLAIDLGYRKKGRGQRTHYTEVSLNEAFVRLADDPEMQNVTDSVLGRLFEYDRMKSMDLVETLRTYLRNQCNVSQTSRDMNIHRQTLIYRIHKIESLTNRSLVDPDDLFLLDLSLRLSSVASPKSTVGS</sequence>
<feature type="domain" description="Purine catabolism PurC-like" evidence="2">
    <location>
        <begin position="8"/>
        <end position="126"/>
    </location>
</feature>
<gene>
    <name evidence="5" type="ORF">KKP3000_002181</name>
</gene>
<comment type="caution">
    <text evidence="5">The sequence shown here is derived from an EMBL/GenBank/DDBJ whole genome shotgun (WGS) entry which is preliminary data.</text>
</comment>
<dbReference type="Pfam" id="PF13556">
    <property type="entry name" value="HTH_30"/>
    <property type="match status" value="1"/>
</dbReference>
<evidence type="ECO:0000313" key="5">
    <source>
        <dbReference type="EMBL" id="MFB5189182.1"/>
    </source>
</evidence>
<proteinExistence type="inferred from homology"/>
<evidence type="ECO:0000259" key="4">
    <source>
        <dbReference type="Pfam" id="PF17853"/>
    </source>
</evidence>
<dbReference type="InterPro" id="IPR041522">
    <property type="entry name" value="CdaR_GGDEF"/>
</dbReference>
<dbReference type="PANTHER" id="PTHR33744">
    <property type="entry name" value="CARBOHYDRATE DIACID REGULATOR"/>
    <property type="match status" value="1"/>
</dbReference>
<evidence type="ECO:0000313" key="6">
    <source>
        <dbReference type="Proteomes" id="UP001579974"/>
    </source>
</evidence>
<comment type="similarity">
    <text evidence="1">Belongs to the CdaR family.</text>
</comment>
<dbReference type="InterPro" id="IPR051448">
    <property type="entry name" value="CdaR-like_regulators"/>
</dbReference>
<keyword evidence="6" id="KW-1185">Reference proteome</keyword>
<feature type="domain" description="CdaR GGDEF-like" evidence="4">
    <location>
        <begin position="303"/>
        <end position="442"/>
    </location>
</feature>
<dbReference type="Gene3D" id="1.10.10.2840">
    <property type="entry name" value="PucR C-terminal helix-turn-helix domain"/>
    <property type="match status" value="1"/>
</dbReference>
<dbReference type="EMBL" id="JBDXSU010000002">
    <property type="protein sequence ID" value="MFB5189182.1"/>
    <property type="molecule type" value="Genomic_DNA"/>
</dbReference>
<dbReference type="Proteomes" id="UP001579974">
    <property type="component" value="Unassembled WGS sequence"/>
</dbReference>
<dbReference type="PANTHER" id="PTHR33744:SF7">
    <property type="entry name" value="PUCR FAMILY TRANSCRIPTIONAL REGULATOR"/>
    <property type="match status" value="1"/>
</dbReference>
<evidence type="ECO:0000259" key="2">
    <source>
        <dbReference type="Pfam" id="PF07905"/>
    </source>
</evidence>
<dbReference type="RefSeq" id="WP_275472674.1">
    <property type="nucleotide sequence ID" value="NZ_CP162940.1"/>
</dbReference>
<reference evidence="5 6" key="1">
    <citation type="journal article" date="2024" name="Int. J. Mol. Sci.">
        <title>Exploration of Alicyclobacillus spp. Genome in Search of Antibiotic Resistance.</title>
        <authorList>
            <person name="Bucka-Kolendo J."/>
            <person name="Kiousi D.E."/>
            <person name="Dekowska A."/>
            <person name="Mikolajczuk-Szczyrba A."/>
            <person name="Karadedos D.M."/>
            <person name="Michael P."/>
            <person name="Galanis A."/>
            <person name="Sokolowska B."/>
        </authorList>
    </citation>
    <scope>NUCLEOTIDE SEQUENCE [LARGE SCALE GENOMIC DNA]</scope>
    <source>
        <strain evidence="5 6">KKP 3000</strain>
    </source>
</reference>
<feature type="domain" description="PucR C-terminal helix-turn-helix" evidence="3">
    <location>
        <begin position="496"/>
        <end position="554"/>
    </location>
</feature>
<organism evidence="5 6">
    <name type="scientific">Alicyclobacillus fastidiosus</name>
    <dbReference type="NCBI Taxonomy" id="392011"/>
    <lineage>
        <taxon>Bacteria</taxon>
        <taxon>Bacillati</taxon>
        <taxon>Bacillota</taxon>
        <taxon>Bacilli</taxon>
        <taxon>Bacillales</taxon>
        <taxon>Alicyclobacillaceae</taxon>
        <taxon>Alicyclobacillus</taxon>
    </lineage>
</organism>
<accession>A0ABV5AC32</accession>